<dbReference type="Pfam" id="PF00243">
    <property type="entry name" value="NGF"/>
    <property type="match status" value="1"/>
</dbReference>
<dbReference type="AlphaFoldDB" id="A0A087TVD6"/>
<protein>
    <recommendedName>
        <fullName evidence="1">Nerve growth factor-related domain-containing protein</fullName>
    </recommendedName>
</protein>
<feature type="non-terminal residue" evidence="2">
    <location>
        <position position="169"/>
    </location>
</feature>
<keyword evidence="3" id="KW-1185">Reference proteome</keyword>
<evidence type="ECO:0000313" key="3">
    <source>
        <dbReference type="Proteomes" id="UP000054359"/>
    </source>
</evidence>
<sequence>MIPMANYTKTRLFSQTAAFGLSLVVVCVSSVSPNSLDKKQNISDHKHIQKRSLLTEDVDLVEVCSSIQSFEQLETAINVDLLTVEIHPEAWVFATKCRVPGKPCKGFDADIESICRPKKSWVQVYGRTSGDTWRPHWVAVDTACVCSIRKRRFPLSTGRIPLTGKNFLP</sequence>
<dbReference type="EMBL" id="KK116915">
    <property type="protein sequence ID" value="KFM69075.1"/>
    <property type="molecule type" value="Genomic_DNA"/>
</dbReference>
<organism evidence="2 3">
    <name type="scientific">Stegodyphus mimosarum</name>
    <name type="common">African social velvet spider</name>
    <dbReference type="NCBI Taxonomy" id="407821"/>
    <lineage>
        <taxon>Eukaryota</taxon>
        <taxon>Metazoa</taxon>
        <taxon>Ecdysozoa</taxon>
        <taxon>Arthropoda</taxon>
        <taxon>Chelicerata</taxon>
        <taxon>Arachnida</taxon>
        <taxon>Araneae</taxon>
        <taxon>Araneomorphae</taxon>
        <taxon>Entelegynae</taxon>
        <taxon>Eresoidea</taxon>
        <taxon>Eresidae</taxon>
        <taxon>Stegodyphus</taxon>
    </lineage>
</organism>
<evidence type="ECO:0000259" key="1">
    <source>
        <dbReference type="Pfam" id="PF00243"/>
    </source>
</evidence>
<gene>
    <name evidence="2" type="ORF">X975_23772</name>
</gene>
<feature type="domain" description="Nerve growth factor-related" evidence="1">
    <location>
        <begin position="87"/>
        <end position="151"/>
    </location>
</feature>
<name>A0A087TVD6_STEMI</name>
<dbReference type="OMA" id="MIPMANY"/>
<dbReference type="SUPFAM" id="SSF57501">
    <property type="entry name" value="Cystine-knot cytokines"/>
    <property type="match status" value="1"/>
</dbReference>
<accession>A0A087TVD6</accession>
<reference evidence="2 3" key="1">
    <citation type="submission" date="2013-11" db="EMBL/GenBank/DDBJ databases">
        <title>Genome sequencing of Stegodyphus mimosarum.</title>
        <authorList>
            <person name="Bechsgaard J."/>
        </authorList>
    </citation>
    <scope>NUCLEOTIDE SEQUENCE [LARGE SCALE GENOMIC DNA]</scope>
</reference>
<evidence type="ECO:0000313" key="2">
    <source>
        <dbReference type="EMBL" id="KFM69075.1"/>
    </source>
</evidence>
<dbReference type="InterPro" id="IPR029034">
    <property type="entry name" value="Cystine-knot_cytokine"/>
</dbReference>
<dbReference type="GO" id="GO:0005102">
    <property type="term" value="F:signaling receptor binding"/>
    <property type="evidence" value="ECO:0007669"/>
    <property type="project" value="InterPro"/>
</dbReference>
<dbReference type="PROSITE" id="PS50270">
    <property type="entry name" value="NGF_2"/>
    <property type="match status" value="1"/>
</dbReference>
<proteinExistence type="predicted"/>
<dbReference type="OrthoDB" id="6419982at2759"/>
<dbReference type="Gene3D" id="2.10.90.10">
    <property type="entry name" value="Cystine-knot cytokines"/>
    <property type="match status" value="1"/>
</dbReference>
<dbReference type="Proteomes" id="UP000054359">
    <property type="component" value="Unassembled WGS sequence"/>
</dbReference>
<dbReference type="InterPro" id="IPR002072">
    <property type="entry name" value="Nerve_growth_factor-rel"/>
</dbReference>